<evidence type="ECO:0000313" key="2">
    <source>
        <dbReference type="EMBL" id="QSZ66482.1"/>
    </source>
</evidence>
<feature type="transmembrane region" description="Helical" evidence="1">
    <location>
        <begin position="76"/>
        <end position="104"/>
    </location>
</feature>
<evidence type="ECO:0000256" key="1">
    <source>
        <dbReference type="SAM" id="Phobius"/>
    </source>
</evidence>
<feature type="transmembrane region" description="Helical" evidence="1">
    <location>
        <begin position="32"/>
        <end position="56"/>
    </location>
</feature>
<keyword evidence="1" id="KW-0472">Membrane</keyword>
<keyword evidence="1" id="KW-1133">Transmembrane helix</keyword>
<dbReference type="InterPro" id="IPR005134">
    <property type="entry name" value="UPF0114"/>
</dbReference>
<dbReference type="KEGG" id="maqe:RJ40_02685"/>
<reference evidence="2" key="2">
    <citation type="submission" date="2019-02" db="EMBL/GenBank/DDBJ databases">
        <authorList>
            <person name="Chen S.-C."/>
            <person name="Chien H.-H."/>
            <person name="Lai M.-C."/>
        </authorList>
    </citation>
    <scope>NUCLEOTIDE SEQUENCE</scope>
    <source>
        <strain evidence="2">N2F9704</strain>
    </source>
</reference>
<dbReference type="AlphaFoldDB" id="A0A8A3S345"/>
<keyword evidence="1" id="KW-0812">Transmembrane</keyword>
<dbReference type="Proteomes" id="UP001042704">
    <property type="component" value="Chromosome"/>
</dbReference>
<sequence length="182" mass="20471">MDPQPSPPGVKDHDEQSLIERTIETCLWNSRFIVLLAVVFGILSAVVLFISGSIEVVTTLTHSISIADASVMHEEILIGIVGAIDFYLIGVVLLIFSFGIYELFISKIDIARKEGDYNNILEIYTLDDLKSKIIKVIIMVLIVSFFQRVLTMEFNTSQDMLFMALSILAISLGVYFMHKHRV</sequence>
<keyword evidence="3" id="KW-1185">Reference proteome</keyword>
<feature type="transmembrane region" description="Helical" evidence="1">
    <location>
        <begin position="133"/>
        <end position="154"/>
    </location>
</feature>
<feature type="transmembrane region" description="Helical" evidence="1">
    <location>
        <begin position="160"/>
        <end position="177"/>
    </location>
</feature>
<dbReference type="PANTHER" id="PTHR31721:SF4">
    <property type="entry name" value="OS06G0710300 PROTEIN"/>
    <property type="match status" value="1"/>
</dbReference>
<organism evidence="2 3">
    <name type="scientific">Methanofollis aquaemaris</name>
    <dbReference type="NCBI Taxonomy" id="126734"/>
    <lineage>
        <taxon>Archaea</taxon>
        <taxon>Methanobacteriati</taxon>
        <taxon>Methanobacteriota</taxon>
        <taxon>Stenosarchaea group</taxon>
        <taxon>Methanomicrobia</taxon>
        <taxon>Methanomicrobiales</taxon>
        <taxon>Methanomicrobiaceae</taxon>
        <taxon>Methanofollis</taxon>
    </lineage>
</organism>
<name>A0A8A3S345_9EURY</name>
<accession>A0A8A3S345</accession>
<gene>
    <name evidence="2" type="ORF">RJ40_02685</name>
</gene>
<dbReference type="PIRSF" id="PIRSF026509">
    <property type="entry name" value="UCP026509"/>
    <property type="match status" value="1"/>
</dbReference>
<dbReference type="PANTHER" id="PTHR31721">
    <property type="entry name" value="OS06G0710300 PROTEIN"/>
    <property type="match status" value="1"/>
</dbReference>
<protein>
    <submittedName>
        <fullName evidence="2">YqhA family protein</fullName>
    </submittedName>
</protein>
<dbReference type="Pfam" id="PF03350">
    <property type="entry name" value="UPF0114"/>
    <property type="match status" value="1"/>
</dbReference>
<evidence type="ECO:0000313" key="3">
    <source>
        <dbReference type="Proteomes" id="UP001042704"/>
    </source>
</evidence>
<dbReference type="EMBL" id="CP036172">
    <property type="protein sequence ID" value="QSZ66482.1"/>
    <property type="molecule type" value="Genomic_DNA"/>
</dbReference>
<reference evidence="2" key="1">
    <citation type="journal article" date="2001" name="Int. J. Syst. Evol. Microbiol.">
        <title>Methanofollis aquaemaris sp. nov., a methanogen isolated from an aquaculture fish pond.</title>
        <authorList>
            <person name="Lai M.C."/>
            <person name="Chen S.C."/>
        </authorList>
    </citation>
    <scope>NUCLEOTIDE SEQUENCE</scope>
    <source>
        <strain evidence="2">N2F9704</strain>
    </source>
</reference>
<proteinExistence type="predicted"/>